<name>A0ABD3XFL5_SINWO</name>
<feature type="signal peptide" evidence="1">
    <location>
        <begin position="1"/>
        <end position="21"/>
    </location>
</feature>
<evidence type="ECO:0008006" key="4">
    <source>
        <dbReference type="Google" id="ProtNLM"/>
    </source>
</evidence>
<accession>A0ABD3XFL5</accession>
<reference evidence="2 3" key="1">
    <citation type="submission" date="2024-11" db="EMBL/GenBank/DDBJ databases">
        <title>Chromosome-level genome assembly of the freshwater bivalve Anodonta woodiana.</title>
        <authorList>
            <person name="Chen X."/>
        </authorList>
    </citation>
    <scope>NUCLEOTIDE SEQUENCE [LARGE SCALE GENOMIC DNA]</scope>
    <source>
        <strain evidence="2">MN2024</strain>
        <tissue evidence="2">Gills</tissue>
    </source>
</reference>
<proteinExistence type="predicted"/>
<sequence length="115" mass="11997">MAKITIIAFLAILLQVNNVFARIPGSCLHGEIPTGHTCLGFVNQRCPFGQRCRNIPGSSLGVCCKRISTSGVCPIGSFPTGGPNCGGFVGAQCPTGSFCQYIPGSDIGNCCTYHL</sequence>
<evidence type="ECO:0000313" key="2">
    <source>
        <dbReference type="EMBL" id="KAL3884366.1"/>
    </source>
</evidence>
<dbReference type="SMART" id="SM00289">
    <property type="entry name" value="WR1"/>
    <property type="match status" value="2"/>
</dbReference>
<gene>
    <name evidence="2" type="ORF">ACJMK2_024512</name>
</gene>
<keyword evidence="1" id="KW-0732">Signal</keyword>
<dbReference type="InterPro" id="IPR006150">
    <property type="entry name" value="Cys_repeat_1"/>
</dbReference>
<feature type="chain" id="PRO_5044849720" description="CC domain-containing protein" evidence="1">
    <location>
        <begin position="22"/>
        <end position="115"/>
    </location>
</feature>
<dbReference type="AlphaFoldDB" id="A0ABD3XFL5"/>
<dbReference type="Proteomes" id="UP001634394">
    <property type="component" value="Unassembled WGS sequence"/>
</dbReference>
<keyword evidence="3" id="KW-1185">Reference proteome</keyword>
<protein>
    <recommendedName>
        <fullName evidence="4">CC domain-containing protein</fullName>
    </recommendedName>
</protein>
<evidence type="ECO:0000256" key="1">
    <source>
        <dbReference type="SAM" id="SignalP"/>
    </source>
</evidence>
<comment type="caution">
    <text evidence="2">The sequence shown here is derived from an EMBL/GenBank/DDBJ whole genome shotgun (WGS) entry which is preliminary data.</text>
</comment>
<dbReference type="EMBL" id="JBJQND010000002">
    <property type="protein sequence ID" value="KAL3884366.1"/>
    <property type="molecule type" value="Genomic_DNA"/>
</dbReference>
<organism evidence="2 3">
    <name type="scientific">Sinanodonta woodiana</name>
    <name type="common">Chinese pond mussel</name>
    <name type="synonym">Anodonta woodiana</name>
    <dbReference type="NCBI Taxonomy" id="1069815"/>
    <lineage>
        <taxon>Eukaryota</taxon>
        <taxon>Metazoa</taxon>
        <taxon>Spiralia</taxon>
        <taxon>Lophotrochozoa</taxon>
        <taxon>Mollusca</taxon>
        <taxon>Bivalvia</taxon>
        <taxon>Autobranchia</taxon>
        <taxon>Heteroconchia</taxon>
        <taxon>Palaeoheterodonta</taxon>
        <taxon>Unionida</taxon>
        <taxon>Unionoidea</taxon>
        <taxon>Unionidae</taxon>
        <taxon>Unioninae</taxon>
        <taxon>Sinanodonta</taxon>
    </lineage>
</organism>
<evidence type="ECO:0000313" key="3">
    <source>
        <dbReference type="Proteomes" id="UP001634394"/>
    </source>
</evidence>